<dbReference type="GO" id="GO:0005634">
    <property type="term" value="C:nucleus"/>
    <property type="evidence" value="ECO:0007669"/>
    <property type="project" value="UniProtKB-SubCell"/>
</dbReference>
<keyword evidence="5" id="KW-0862">Zinc</keyword>
<sequence>MLIKHAWSHLRDHRSTHTGGKLYGCNVCGKRFRSLDTLSGHMVLHSGHTAVRERRCVCEVCGKRFSTDKNLRIHMKNHIGGGATPAVATCLPPGVCSGQR</sequence>
<dbReference type="SMART" id="SM00355">
    <property type="entry name" value="ZnF_C2H2"/>
    <property type="match status" value="2"/>
</dbReference>
<dbReference type="GO" id="GO:0032502">
    <property type="term" value="P:developmental process"/>
    <property type="evidence" value="ECO:0007669"/>
    <property type="project" value="UniProtKB-ARBA"/>
</dbReference>
<evidence type="ECO:0000313" key="9">
    <source>
        <dbReference type="Ensembl" id="ENSSPAP00000023863.1"/>
    </source>
</evidence>
<evidence type="ECO:0000256" key="4">
    <source>
        <dbReference type="ARBA" id="ARBA00022771"/>
    </source>
</evidence>
<feature type="domain" description="C2H2-type" evidence="8">
    <location>
        <begin position="56"/>
        <end position="83"/>
    </location>
</feature>
<dbReference type="STRING" id="144197.ENSSPAP00000023863"/>
<reference evidence="9" key="1">
    <citation type="submission" date="2023-09" db="UniProtKB">
        <authorList>
            <consortium name="Ensembl"/>
        </authorList>
    </citation>
    <scope>IDENTIFICATION</scope>
</reference>
<dbReference type="FunFam" id="3.30.160.60:FF:000202">
    <property type="entry name" value="Zinc finger protein 574"/>
    <property type="match status" value="1"/>
</dbReference>
<dbReference type="PANTHER" id="PTHR24394">
    <property type="entry name" value="ZINC FINGER PROTEIN"/>
    <property type="match status" value="1"/>
</dbReference>
<evidence type="ECO:0000256" key="3">
    <source>
        <dbReference type="ARBA" id="ARBA00022737"/>
    </source>
</evidence>
<dbReference type="Ensembl" id="ENSSPAT00000024245.1">
    <property type="protein sequence ID" value="ENSSPAP00000023863.1"/>
    <property type="gene ID" value="ENSSPAG00000018004.1"/>
</dbReference>
<evidence type="ECO:0000256" key="6">
    <source>
        <dbReference type="ARBA" id="ARBA00023242"/>
    </source>
</evidence>
<dbReference type="PROSITE" id="PS00028">
    <property type="entry name" value="ZINC_FINGER_C2H2_1"/>
    <property type="match status" value="2"/>
</dbReference>
<protein>
    <recommendedName>
        <fullName evidence="8">C2H2-type domain-containing protein</fullName>
    </recommendedName>
</protein>
<dbReference type="InterPro" id="IPR013087">
    <property type="entry name" value="Znf_C2H2_type"/>
</dbReference>
<evidence type="ECO:0000259" key="8">
    <source>
        <dbReference type="PROSITE" id="PS50157"/>
    </source>
</evidence>
<organism evidence="9">
    <name type="scientific">Stegastes partitus</name>
    <name type="common">bicolor damselfish</name>
    <dbReference type="NCBI Taxonomy" id="144197"/>
    <lineage>
        <taxon>Eukaryota</taxon>
        <taxon>Metazoa</taxon>
        <taxon>Chordata</taxon>
        <taxon>Craniata</taxon>
        <taxon>Vertebrata</taxon>
        <taxon>Euteleostomi</taxon>
        <taxon>Actinopterygii</taxon>
        <taxon>Neopterygii</taxon>
        <taxon>Teleostei</taxon>
        <taxon>Neoteleostei</taxon>
        <taxon>Acanthomorphata</taxon>
        <taxon>Ovalentaria</taxon>
        <taxon>Pomacentridae</taxon>
        <taxon>Stegastes</taxon>
    </lineage>
</organism>
<accession>A0A3B5AQX3</accession>
<name>A0A3B5AQX3_9TELE</name>
<evidence type="ECO:0000256" key="2">
    <source>
        <dbReference type="ARBA" id="ARBA00022723"/>
    </source>
</evidence>
<dbReference type="GO" id="GO:0008270">
    <property type="term" value="F:zinc ion binding"/>
    <property type="evidence" value="ECO:0007669"/>
    <property type="project" value="UniProtKB-KW"/>
</dbReference>
<keyword evidence="6" id="KW-0539">Nucleus</keyword>
<dbReference type="SUPFAM" id="SSF57667">
    <property type="entry name" value="beta-beta-alpha zinc fingers"/>
    <property type="match status" value="2"/>
</dbReference>
<dbReference type="AlphaFoldDB" id="A0A3B5AQX3"/>
<dbReference type="Gene3D" id="3.30.160.60">
    <property type="entry name" value="Classic Zinc Finger"/>
    <property type="match status" value="2"/>
</dbReference>
<feature type="domain" description="C2H2-type" evidence="8">
    <location>
        <begin position="23"/>
        <end position="50"/>
    </location>
</feature>
<evidence type="ECO:0000256" key="1">
    <source>
        <dbReference type="ARBA" id="ARBA00004123"/>
    </source>
</evidence>
<keyword evidence="2" id="KW-0479">Metal-binding</keyword>
<keyword evidence="3" id="KW-0677">Repeat</keyword>
<keyword evidence="4 7" id="KW-0863">Zinc-finger</keyword>
<evidence type="ECO:0000256" key="5">
    <source>
        <dbReference type="ARBA" id="ARBA00022833"/>
    </source>
</evidence>
<dbReference type="Pfam" id="PF00096">
    <property type="entry name" value="zf-C2H2"/>
    <property type="match status" value="1"/>
</dbReference>
<dbReference type="InterPro" id="IPR036236">
    <property type="entry name" value="Znf_C2H2_sf"/>
</dbReference>
<comment type="subcellular location">
    <subcellularLocation>
        <location evidence="1">Nucleus</location>
    </subcellularLocation>
</comment>
<dbReference type="PROSITE" id="PS50157">
    <property type="entry name" value="ZINC_FINGER_C2H2_2"/>
    <property type="match status" value="2"/>
</dbReference>
<proteinExistence type="predicted"/>
<dbReference type="PANTHER" id="PTHR24394:SF29">
    <property type="entry name" value="MYONEURIN"/>
    <property type="match status" value="1"/>
</dbReference>
<dbReference type="Pfam" id="PF13912">
    <property type="entry name" value="zf-C2H2_6"/>
    <property type="match status" value="1"/>
</dbReference>
<dbReference type="GO" id="GO:0000981">
    <property type="term" value="F:DNA-binding transcription factor activity, RNA polymerase II-specific"/>
    <property type="evidence" value="ECO:0007669"/>
    <property type="project" value="TreeGrafter"/>
</dbReference>
<dbReference type="FunFam" id="3.30.160.60:FF:002343">
    <property type="entry name" value="Zinc finger protein 33A"/>
    <property type="match status" value="1"/>
</dbReference>
<evidence type="ECO:0000256" key="7">
    <source>
        <dbReference type="PROSITE-ProRule" id="PRU00042"/>
    </source>
</evidence>